<evidence type="ECO:0000313" key="11">
    <source>
        <dbReference type="EMBL" id="MCE2594191.1"/>
    </source>
</evidence>
<evidence type="ECO:0000256" key="6">
    <source>
        <dbReference type="ARBA" id="ARBA00022840"/>
    </source>
</evidence>
<evidence type="ECO:0000256" key="1">
    <source>
        <dbReference type="ARBA" id="ARBA00007316"/>
    </source>
</evidence>
<feature type="region of interest" description="Disordered" evidence="9">
    <location>
        <begin position="8"/>
        <end position="52"/>
    </location>
</feature>
<reference evidence="11 12" key="1">
    <citation type="journal article" date="2022" name="Environ. Microbiol. Rep.">
        <title>Eco-phylogenetic analyses reveal divergent evolution of vitamin B12 metabolism in the marine bacterial family 'Psychromonadaceae'.</title>
        <authorList>
            <person name="Jin X."/>
            <person name="Yang Y."/>
            <person name="Cao H."/>
            <person name="Gao B."/>
            <person name="Zhao Z."/>
        </authorList>
    </citation>
    <scope>NUCLEOTIDE SEQUENCE [LARGE SCALE GENOMIC DNA]</scope>
    <source>
        <strain evidence="11 12">MKS20</strain>
    </source>
</reference>
<dbReference type="Proteomes" id="UP001201273">
    <property type="component" value="Unassembled WGS sequence"/>
</dbReference>
<dbReference type="PANTHER" id="PTHR32309">
    <property type="entry name" value="TYROSINE-PROTEIN KINASE"/>
    <property type="match status" value="1"/>
</dbReference>
<comment type="similarity">
    <text evidence="1">Belongs to the CpsD/CapB family.</text>
</comment>
<evidence type="ECO:0000259" key="10">
    <source>
        <dbReference type="Pfam" id="PF13614"/>
    </source>
</evidence>
<keyword evidence="12" id="KW-1185">Reference proteome</keyword>
<dbReference type="EC" id="2.7.10.2" evidence="2"/>
<dbReference type="SUPFAM" id="SSF52540">
    <property type="entry name" value="P-loop containing nucleoside triphosphate hydrolases"/>
    <property type="match status" value="1"/>
</dbReference>
<dbReference type="InterPro" id="IPR050445">
    <property type="entry name" value="Bact_polysacc_biosynth/exp"/>
</dbReference>
<dbReference type="InterPro" id="IPR005702">
    <property type="entry name" value="Wzc-like_C"/>
</dbReference>
<evidence type="ECO:0000256" key="5">
    <source>
        <dbReference type="ARBA" id="ARBA00022777"/>
    </source>
</evidence>
<keyword evidence="7" id="KW-0829">Tyrosine-protein kinase</keyword>
<keyword evidence="5" id="KW-0418">Kinase</keyword>
<dbReference type="NCBIfam" id="TIGR03018">
    <property type="entry name" value="pepcterm_TyrKin"/>
    <property type="match status" value="1"/>
</dbReference>
<evidence type="ECO:0000256" key="2">
    <source>
        <dbReference type="ARBA" id="ARBA00011903"/>
    </source>
</evidence>
<dbReference type="CDD" id="cd05387">
    <property type="entry name" value="BY-kinase"/>
    <property type="match status" value="1"/>
</dbReference>
<protein>
    <recommendedName>
        <fullName evidence="2">non-specific protein-tyrosine kinase</fullName>
        <ecNumber evidence="2">2.7.10.2</ecNumber>
    </recommendedName>
</protein>
<proteinExistence type="inferred from homology"/>
<evidence type="ECO:0000313" key="12">
    <source>
        <dbReference type="Proteomes" id="UP001201273"/>
    </source>
</evidence>
<dbReference type="InterPro" id="IPR027417">
    <property type="entry name" value="P-loop_NTPase"/>
</dbReference>
<dbReference type="RefSeq" id="WP_233051770.1">
    <property type="nucleotide sequence ID" value="NZ_JAIMJA010000004.1"/>
</dbReference>
<feature type="compositionally biased region" description="Polar residues" evidence="9">
    <location>
        <begin position="25"/>
        <end position="52"/>
    </location>
</feature>
<comment type="catalytic activity">
    <reaction evidence="8">
        <text>L-tyrosyl-[protein] + ATP = O-phospho-L-tyrosyl-[protein] + ADP + H(+)</text>
        <dbReference type="Rhea" id="RHEA:10596"/>
        <dbReference type="Rhea" id="RHEA-COMP:10136"/>
        <dbReference type="Rhea" id="RHEA-COMP:20101"/>
        <dbReference type="ChEBI" id="CHEBI:15378"/>
        <dbReference type="ChEBI" id="CHEBI:30616"/>
        <dbReference type="ChEBI" id="CHEBI:46858"/>
        <dbReference type="ChEBI" id="CHEBI:61978"/>
        <dbReference type="ChEBI" id="CHEBI:456216"/>
        <dbReference type="EC" id="2.7.10.2"/>
    </reaction>
</comment>
<dbReference type="PANTHER" id="PTHR32309:SF13">
    <property type="entry name" value="FERRIC ENTEROBACTIN TRANSPORT PROTEIN FEPE"/>
    <property type="match status" value="1"/>
</dbReference>
<keyword evidence="4" id="KW-0547">Nucleotide-binding</keyword>
<evidence type="ECO:0000256" key="7">
    <source>
        <dbReference type="ARBA" id="ARBA00023137"/>
    </source>
</evidence>
<dbReference type="Pfam" id="PF13614">
    <property type="entry name" value="AAA_31"/>
    <property type="match status" value="1"/>
</dbReference>
<organism evidence="11 12">
    <name type="scientific">Motilimonas cestriensis</name>
    <dbReference type="NCBI Taxonomy" id="2742685"/>
    <lineage>
        <taxon>Bacteria</taxon>
        <taxon>Pseudomonadati</taxon>
        <taxon>Pseudomonadota</taxon>
        <taxon>Gammaproteobacteria</taxon>
        <taxon>Alteromonadales</taxon>
        <taxon>Alteromonadales genera incertae sedis</taxon>
        <taxon>Motilimonas</taxon>
    </lineage>
</organism>
<keyword evidence="3" id="KW-0808">Transferase</keyword>
<evidence type="ECO:0000256" key="9">
    <source>
        <dbReference type="SAM" id="MobiDB-lite"/>
    </source>
</evidence>
<comment type="caution">
    <text evidence="11">The sequence shown here is derived from an EMBL/GenBank/DDBJ whole genome shotgun (WGS) entry which is preliminary data.</text>
</comment>
<evidence type="ECO:0000256" key="4">
    <source>
        <dbReference type="ARBA" id="ARBA00022741"/>
    </source>
</evidence>
<name>A0ABS8W9E9_9GAMM</name>
<dbReference type="InterPro" id="IPR025669">
    <property type="entry name" value="AAA_dom"/>
</dbReference>
<sequence>MSIIEKALAKKKQRAAEASVDNQHEPGQTADTNSAINTDINASTLNASSPVSQPIQAVADTTTSAAKAKSASDSTAVVNKAHDSSELQNLSLDLHDLKQRGYLVDSNERSKTHEEFRFVKRRVLKTAFGPLKDTLTHSNLVLVTSTLSNEGKTFTAINLALSIAMEQEKTVLLVDADVLNPSICNALGVQVKAGLIDYLLGKTSSLQEIIYNTNIPNLRLMPAGRKHHLTSELLASERMESLANELAERYSDRVIIFDAPPLLGINETQALTSFVGQQLVVVEENKTPLHSLESAISLLNQDRAIGLVLNKSVQTTNLYAGYGYQYAENQ</sequence>
<evidence type="ECO:0000256" key="3">
    <source>
        <dbReference type="ARBA" id="ARBA00022679"/>
    </source>
</evidence>
<gene>
    <name evidence="11" type="ORF">K6Y31_05115</name>
</gene>
<keyword evidence="6" id="KW-0067">ATP-binding</keyword>
<evidence type="ECO:0000256" key="8">
    <source>
        <dbReference type="ARBA" id="ARBA00051245"/>
    </source>
</evidence>
<dbReference type="Gene3D" id="3.40.50.300">
    <property type="entry name" value="P-loop containing nucleotide triphosphate hydrolases"/>
    <property type="match status" value="1"/>
</dbReference>
<accession>A0ABS8W9E9</accession>
<feature type="domain" description="AAA" evidence="10">
    <location>
        <begin position="151"/>
        <end position="291"/>
    </location>
</feature>
<dbReference type="EMBL" id="JAIMJA010000004">
    <property type="protein sequence ID" value="MCE2594191.1"/>
    <property type="molecule type" value="Genomic_DNA"/>
</dbReference>